<dbReference type="GO" id="GO:0000166">
    <property type="term" value="F:nucleotide binding"/>
    <property type="evidence" value="ECO:0007669"/>
    <property type="project" value="UniProtKB-KW"/>
</dbReference>
<feature type="transmembrane region" description="Helical" evidence="3">
    <location>
        <begin position="35"/>
        <end position="57"/>
    </location>
</feature>
<keyword evidence="2" id="KW-0456">Lyase</keyword>
<keyword evidence="3" id="KW-0472">Membrane</keyword>
<feature type="transmembrane region" description="Helical" evidence="3">
    <location>
        <begin position="7"/>
        <end position="29"/>
    </location>
</feature>
<dbReference type="PANTHER" id="PTHR45627:SF12">
    <property type="entry name" value="ADENYLATE CYCLASE TYPE 2"/>
    <property type="match status" value="1"/>
</dbReference>
<evidence type="ECO:0000313" key="5">
    <source>
        <dbReference type="EMBL" id="KAL3275210.1"/>
    </source>
</evidence>
<organism evidence="5 6">
    <name type="scientific">Cryptolaemus montrouzieri</name>
    <dbReference type="NCBI Taxonomy" id="559131"/>
    <lineage>
        <taxon>Eukaryota</taxon>
        <taxon>Metazoa</taxon>
        <taxon>Ecdysozoa</taxon>
        <taxon>Arthropoda</taxon>
        <taxon>Hexapoda</taxon>
        <taxon>Insecta</taxon>
        <taxon>Pterygota</taxon>
        <taxon>Neoptera</taxon>
        <taxon>Endopterygota</taxon>
        <taxon>Coleoptera</taxon>
        <taxon>Polyphaga</taxon>
        <taxon>Cucujiformia</taxon>
        <taxon>Coccinelloidea</taxon>
        <taxon>Coccinellidae</taxon>
        <taxon>Scymninae</taxon>
        <taxon>Scymnini</taxon>
        <taxon>Cryptolaemus</taxon>
    </lineage>
</organism>
<keyword evidence="3" id="KW-0812">Transmembrane</keyword>
<dbReference type="Proteomes" id="UP001516400">
    <property type="component" value="Unassembled WGS sequence"/>
</dbReference>
<dbReference type="InterPro" id="IPR032628">
    <property type="entry name" value="AC_N"/>
</dbReference>
<keyword evidence="3" id="KW-1133">Transmembrane helix</keyword>
<evidence type="ECO:0000256" key="2">
    <source>
        <dbReference type="ARBA" id="ARBA00023239"/>
    </source>
</evidence>
<gene>
    <name evidence="5" type="ORF">HHI36_019979</name>
</gene>
<feature type="transmembrane region" description="Helical" evidence="3">
    <location>
        <begin position="64"/>
        <end position="88"/>
    </location>
</feature>
<keyword evidence="6" id="KW-1185">Reference proteome</keyword>
<feature type="transmembrane region" description="Helical" evidence="3">
    <location>
        <begin position="108"/>
        <end position="128"/>
    </location>
</feature>
<evidence type="ECO:0000259" key="4">
    <source>
        <dbReference type="Pfam" id="PF16214"/>
    </source>
</evidence>
<comment type="caution">
    <text evidence="5">The sequence shown here is derived from an EMBL/GenBank/DDBJ whole genome shotgun (WGS) entry which is preliminary data.</text>
</comment>
<dbReference type="PANTHER" id="PTHR45627">
    <property type="entry name" value="ADENYLATE CYCLASE TYPE 1"/>
    <property type="match status" value="1"/>
</dbReference>
<evidence type="ECO:0000256" key="3">
    <source>
        <dbReference type="SAM" id="Phobius"/>
    </source>
</evidence>
<sequence>MQENMDAIILLSILTFILLCVLVASQFPIVLESEVWALVSSLTTIAVVSTSMLWLAGRHAALPLFALLLAIHTMLPLSRSVSVVLATIVSVAHVATSLTVKLKADENYMQIIPELVLLLAGSCTGLYYRHMTEGAHRRTFVGTRTCIESRVKLECEKEQQEQLLLSVIPAYIAAEDVPKLNVKPAPRRRCVYVYQENKKSSAKS</sequence>
<reference evidence="5 6" key="1">
    <citation type="journal article" date="2021" name="BMC Biol.">
        <title>Horizontally acquired antibacterial genes associated with adaptive radiation of ladybird beetles.</title>
        <authorList>
            <person name="Li H.S."/>
            <person name="Tang X.F."/>
            <person name="Huang Y.H."/>
            <person name="Xu Z.Y."/>
            <person name="Chen M.L."/>
            <person name="Du X.Y."/>
            <person name="Qiu B.Y."/>
            <person name="Chen P.T."/>
            <person name="Zhang W."/>
            <person name="Slipinski A."/>
            <person name="Escalona H.E."/>
            <person name="Waterhouse R.M."/>
            <person name="Zwick A."/>
            <person name="Pang H."/>
        </authorList>
    </citation>
    <scope>NUCLEOTIDE SEQUENCE [LARGE SCALE GENOMIC DNA]</scope>
    <source>
        <strain evidence="5">SYSU2018</strain>
    </source>
</reference>
<dbReference type="EMBL" id="JABFTP020000083">
    <property type="protein sequence ID" value="KAL3275210.1"/>
    <property type="molecule type" value="Genomic_DNA"/>
</dbReference>
<dbReference type="GO" id="GO:0016829">
    <property type="term" value="F:lyase activity"/>
    <property type="evidence" value="ECO:0007669"/>
    <property type="project" value="UniProtKB-KW"/>
</dbReference>
<keyword evidence="1" id="KW-0547">Nucleotide-binding</keyword>
<protein>
    <recommendedName>
        <fullName evidence="4">Adenylate cyclase N-terminal domain-containing protein</fullName>
    </recommendedName>
</protein>
<dbReference type="AlphaFoldDB" id="A0ABD2N9Z5"/>
<proteinExistence type="predicted"/>
<name>A0ABD2N9Z5_9CUCU</name>
<feature type="domain" description="Adenylate cyclase N-terminal" evidence="4">
    <location>
        <begin position="34"/>
        <end position="183"/>
    </location>
</feature>
<accession>A0ABD2N9Z5</accession>
<dbReference type="Pfam" id="PF16214">
    <property type="entry name" value="AC_N"/>
    <property type="match status" value="1"/>
</dbReference>
<evidence type="ECO:0000313" key="6">
    <source>
        <dbReference type="Proteomes" id="UP001516400"/>
    </source>
</evidence>
<evidence type="ECO:0000256" key="1">
    <source>
        <dbReference type="ARBA" id="ARBA00022741"/>
    </source>
</evidence>